<proteinExistence type="predicted"/>
<evidence type="ECO:0000313" key="1">
    <source>
        <dbReference type="EMBL" id="KAJ5568932.1"/>
    </source>
</evidence>
<dbReference type="AlphaFoldDB" id="A0AAD6D9X2"/>
<dbReference type="Proteomes" id="UP001216150">
    <property type="component" value="Unassembled WGS sequence"/>
</dbReference>
<accession>A0AAD6D9X2</accession>
<keyword evidence="2" id="KW-1185">Reference proteome</keyword>
<evidence type="ECO:0000313" key="2">
    <source>
        <dbReference type="Proteomes" id="UP001216150"/>
    </source>
</evidence>
<gene>
    <name evidence="1" type="ORF">N7450_011418</name>
</gene>
<name>A0AAD6D9X2_9EURO</name>
<comment type="caution">
    <text evidence="1">The sequence shown here is derived from an EMBL/GenBank/DDBJ whole genome shotgun (WGS) entry which is preliminary data.</text>
</comment>
<reference evidence="1 2" key="1">
    <citation type="journal article" date="2023" name="IMA Fungus">
        <title>Comparative genomic study of the Penicillium genus elucidates a diverse pangenome and 15 lateral gene transfer events.</title>
        <authorList>
            <person name="Petersen C."/>
            <person name="Sorensen T."/>
            <person name="Nielsen M.R."/>
            <person name="Sondergaard T.E."/>
            <person name="Sorensen J.L."/>
            <person name="Fitzpatrick D.A."/>
            <person name="Frisvad J.C."/>
            <person name="Nielsen K.L."/>
        </authorList>
    </citation>
    <scope>NUCLEOTIDE SEQUENCE [LARGE SCALE GENOMIC DNA]</scope>
    <source>
        <strain evidence="1 2">IBT 29057</strain>
    </source>
</reference>
<sequence length="158" mass="17989">MSSFEEDGLVMKCSGVEVTAPSPLLNEWKDRYGEEDLVAAICQIKSAFIAIDSLRSSRQHNLYHNIATFWHHITDQKILDTNLGKYIQIAIRVGNRIDGEKFLLGSGSTWNREFPMKLEGVFWKGMSGTEHLVQVEISYRGDKISVMNTLDKIRKLVN</sequence>
<organism evidence="1 2">
    <name type="scientific">Penicillium hetheringtonii</name>
    <dbReference type="NCBI Taxonomy" id="911720"/>
    <lineage>
        <taxon>Eukaryota</taxon>
        <taxon>Fungi</taxon>
        <taxon>Dikarya</taxon>
        <taxon>Ascomycota</taxon>
        <taxon>Pezizomycotina</taxon>
        <taxon>Eurotiomycetes</taxon>
        <taxon>Eurotiomycetidae</taxon>
        <taxon>Eurotiales</taxon>
        <taxon>Aspergillaceae</taxon>
        <taxon>Penicillium</taxon>
    </lineage>
</organism>
<protein>
    <submittedName>
        <fullName evidence="1">Uncharacterized protein</fullName>
    </submittedName>
</protein>
<dbReference type="EMBL" id="JAQJAC010000010">
    <property type="protein sequence ID" value="KAJ5568932.1"/>
    <property type="molecule type" value="Genomic_DNA"/>
</dbReference>